<dbReference type="Pfam" id="PF20803">
    <property type="entry name" value="PaaX_M"/>
    <property type="match status" value="1"/>
</dbReference>
<evidence type="ECO:0000313" key="4">
    <source>
        <dbReference type="EMBL" id="MFD1232069.1"/>
    </source>
</evidence>
<dbReference type="PIRSF" id="PIRSF020623">
    <property type="entry name" value="PaaX"/>
    <property type="match status" value="1"/>
</dbReference>
<dbReference type="RefSeq" id="WP_013676320.1">
    <property type="nucleotide sequence ID" value="NZ_BAABKS010000017.1"/>
</dbReference>
<dbReference type="PANTHER" id="PTHR30319">
    <property type="entry name" value="PHENYLACETIC ACID REGULATOR-RELATED TRANSCRIPTIONAL REPRESSOR"/>
    <property type="match status" value="1"/>
</dbReference>
<dbReference type="InterPro" id="IPR012906">
    <property type="entry name" value="PaaX-like_N"/>
</dbReference>
<dbReference type="InterPro" id="IPR036388">
    <property type="entry name" value="WH-like_DNA-bd_sf"/>
</dbReference>
<dbReference type="InterPro" id="IPR048846">
    <property type="entry name" value="PaaX-like_central"/>
</dbReference>
<dbReference type="Proteomes" id="UP001597182">
    <property type="component" value="Unassembled WGS sequence"/>
</dbReference>
<evidence type="ECO:0000259" key="1">
    <source>
        <dbReference type="Pfam" id="PF07848"/>
    </source>
</evidence>
<evidence type="ECO:0000259" key="2">
    <source>
        <dbReference type="Pfam" id="PF08223"/>
    </source>
</evidence>
<reference evidence="5" key="1">
    <citation type="journal article" date="2019" name="Int. J. Syst. Evol. Microbiol.">
        <title>The Global Catalogue of Microorganisms (GCM) 10K type strain sequencing project: providing services to taxonomists for standard genome sequencing and annotation.</title>
        <authorList>
            <consortium name="The Broad Institute Genomics Platform"/>
            <consortium name="The Broad Institute Genome Sequencing Center for Infectious Disease"/>
            <person name="Wu L."/>
            <person name="Ma J."/>
        </authorList>
    </citation>
    <scope>NUCLEOTIDE SEQUENCE [LARGE SCALE GENOMIC DNA]</scope>
    <source>
        <strain evidence="5">CCUG 49018</strain>
    </source>
</reference>
<evidence type="ECO:0000313" key="5">
    <source>
        <dbReference type="Proteomes" id="UP001597182"/>
    </source>
</evidence>
<dbReference type="InterPro" id="IPR013225">
    <property type="entry name" value="PaaX_C"/>
</dbReference>
<proteinExistence type="predicted"/>
<comment type="caution">
    <text evidence="4">The sequence shown here is derived from an EMBL/GenBank/DDBJ whole genome shotgun (WGS) entry which is preliminary data.</text>
</comment>
<organism evidence="4 5">
    <name type="scientific">Pseudonocardia benzenivorans</name>
    <dbReference type="NCBI Taxonomy" id="228005"/>
    <lineage>
        <taxon>Bacteria</taxon>
        <taxon>Bacillati</taxon>
        <taxon>Actinomycetota</taxon>
        <taxon>Actinomycetes</taxon>
        <taxon>Pseudonocardiales</taxon>
        <taxon>Pseudonocardiaceae</taxon>
        <taxon>Pseudonocardia</taxon>
    </lineage>
</organism>
<evidence type="ECO:0000259" key="3">
    <source>
        <dbReference type="Pfam" id="PF20803"/>
    </source>
</evidence>
<dbReference type="Gene3D" id="1.10.10.10">
    <property type="entry name" value="Winged helix-like DNA-binding domain superfamily/Winged helix DNA-binding domain"/>
    <property type="match status" value="1"/>
</dbReference>
<protein>
    <submittedName>
        <fullName evidence="4">PaaX family transcriptional regulator C-terminal domain-containing protein</fullName>
    </submittedName>
</protein>
<accession>A0ABW3VDF5</accession>
<name>A0ABW3VDF5_9PSEU</name>
<dbReference type="Gene3D" id="1.20.58.1460">
    <property type="match status" value="1"/>
</dbReference>
<keyword evidence="5" id="KW-1185">Reference proteome</keyword>
<dbReference type="Gene3D" id="3.30.70.2650">
    <property type="match status" value="1"/>
</dbReference>
<dbReference type="Pfam" id="PF07848">
    <property type="entry name" value="PaaX"/>
    <property type="match status" value="1"/>
</dbReference>
<feature type="domain" description="Transcriptional repressor PaaX-like central Cas2-like" evidence="3">
    <location>
        <begin position="101"/>
        <end position="181"/>
    </location>
</feature>
<feature type="domain" description="Transcriptional repressor PaaX-like N-terminal" evidence="1">
    <location>
        <begin position="18"/>
        <end position="82"/>
    </location>
</feature>
<dbReference type="PANTHER" id="PTHR30319:SF1">
    <property type="entry name" value="TRANSCRIPTIONAL REPRESSOR PAAX"/>
    <property type="match status" value="1"/>
</dbReference>
<feature type="domain" description="Transcriptional repressor PaaX-like C-terminal" evidence="2">
    <location>
        <begin position="185"/>
        <end position="274"/>
    </location>
</feature>
<sequence>MAIDDEDGGGAAGQPGRLILTVYGLYARERGGWLPIAGLVRLLGEMGVNVQAVRSAIHRLKRRGLVDAQRRADAAGYALSADAYGLLAEGDVRIFGHTRGAADDGWLLVVFSVPDTERAKRHQLRSTLTRLGFGTVSPGTWIAPSHLRDATVETLERAGLAGFTQVFTGPHVAGGDLSELVASWWDLDGLQALYADFLDRFEPVGARWLDGTGDDARAFVDLVDMLTAWRRLPYADPGLPLELLPADWNGRRAQELFSALSARLREPAARHVEAMLGPAEAPARSLPASRAG</sequence>
<dbReference type="Pfam" id="PF08223">
    <property type="entry name" value="PaaX_C"/>
    <property type="match status" value="1"/>
</dbReference>
<dbReference type="EMBL" id="JBHTMB010000012">
    <property type="protein sequence ID" value="MFD1232069.1"/>
    <property type="molecule type" value="Genomic_DNA"/>
</dbReference>
<dbReference type="InterPro" id="IPR011965">
    <property type="entry name" value="PaaX_trns_reg"/>
</dbReference>
<gene>
    <name evidence="4" type="ORF">ACFQ34_02115</name>
</gene>